<accession>A0ABT5LNY0</accession>
<evidence type="ECO:0008006" key="4">
    <source>
        <dbReference type="Google" id="ProtNLM"/>
    </source>
</evidence>
<dbReference type="EMBL" id="JAQRFN010000004">
    <property type="protein sequence ID" value="MDC9596137.1"/>
    <property type="molecule type" value="Genomic_DNA"/>
</dbReference>
<evidence type="ECO:0000313" key="3">
    <source>
        <dbReference type="Proteomes" id="UP001220225"/>
    </source>
</evidence>
<keyword evidence="1" id="KW-0812">Transmembrane</keyword>
<gene>
    <name evidence="2" type="ORF">PSI14_04435</name>
</gene>
<evidence type="ECO:0000256" key="1">
    <source>
        <dbReference type="SAM" id="Phobius"/>
    </source>
</evidence>
<proteinExistence type="predicted"/>
<comment type="caution">
    <text evidence="2">The sequence shown here is derived from an EMBL/GenBank/DDBJ whole genome shotgun (WGS) entry which is preliminary data.</text>
</comment>
<feature type="transmembrane region" description="Helical" evidence="1">
    <location>
        <begin position="115"/>
        <end position="136"/>
    </location>
</feature>
<protein>
    <recommendedName>
        <fullName evidence="4">DUF4395 domain-containing protein</fullName>
    </recommendedName>
</protein>
<feature type="transmembrane region" description="Helical" evidence="1">
    <location>
        <begin position="21"/>
        <end position="42"/>
    </location>
</feature>
<sequence length="137" mass="15811">MKEYSMQPETLTAKVVIATLQSWRFISGVSAFATLIATAILVASSNNIVIYAMSIFFSLLGQYYCWRIWLDCHYFQILNSHPERNTEFDQTLLLIFNKPPRPRTQNDRFKGSIKLLKRAMISLILQLGLFLLFIVVS</sequence>
<reference evidence="2 3" key="1">
    <citation type="submission" date="2023-02" db="EMBL/GenBank/DDBJ databases">
        <title>Entomopathogenic bacteria.</title>
        <authorList>
            <person name="Machado R.A."/>
        </authorList>
    </citation>
    <scope>NUCLEOTIDE SEQUENCE [LARGE SCALE GENOMIC DNA]</scope>
    <source>
        <strain evidence="2 3">XENO-2</strain>
    </source>
</reference>
<feature type="transmembrane region" description="Helical" evidence="1">
    <location>
        <begin position="48"/>
        <end position="66"/>
    </location>
</feature>
<dbReference type="Proteomes" id="UP001220225">
    <property type="component" value="Unassembled WGS sequence"/>
</dbReference>
<evidence type="ECO:0000313" key="2">
    <source>
        <dbReference type="EMBL" id="MDC9596137.1"/>
    </source>
</evidence>
<keyword evidence="1" id="KW-1133">Transmembrane helix</keyword>
<name>A0ABT5LNY0_9GAMM</name>
<organism evidence="2 3">
    <name type="scientific">Xenorhabdus anantnagensis</name>
    <dbReference type="NCBI Taxonomy" id="3025875"/>
    <lineage>
        <taxon>Bacteria</taxon>
        <taxon>Pseudomonadati</taxon>
        <taxon>Pseudomonadota</taxon>
        <taxon>Gammaproteobacteria</taxon>
        <taxon>Enterobacterales</taxon>
        <taxon>Morganellaceae</taxon>
        <taxon>Xenorhabdus</taxon>
    </lineage>
</organism>
<dbReference type="RefSeq" id="WP_273574620.1">
    <property type="nucleotide sequence ID" value="NZ_JAQRFN010000004.1"/>
</dbReference>
<keyword evidence="1" id="KW-0472">Membrane</keyword>
<keyword evidence="3" id="KW-1185">Reference proteome</keyword>